<reference evidence="1" key="1">
    <citation type="journal article" date="2014" name="Front. Microbiol.">
        <title>High frequency of phylogenetically diverse reductive dehalogenase-homologous genes in deep subseafloor sedimentary metagenomes.</title>
        <authorList>
            <person name="Kawai M."/>
            <person name="Futagami T."/>
            <person name="Toyoda A."/>
            <person name="Takaki Y."/>
            <person name="Nishi S."/>
            <person name="Hori S."/>
            <person name="Arai W."/>
            <person name="Tsubouchi T."/>
            <person name="Morono Y."/>
            <person name="Uchiyama I."/>
            <person name="Ito T."/>
            <person name="Fujiyama A."/>
            <person name="Inagaki F."/>
            <person name="Takami H."/>
        </authorList>
    </citation>
    <scope>NUCLEOTIDE SEQUENCE</scope>
    <source>
        <strain evidence="1">Expedition CK06-06</strain>
    </source>
</reference>
<dbReference type="AlphaFoldDB" id="X1ENY3"/>
<feature type="non-terminal residue" evidence="1">
    <location>
        <position position="1"/>
    </location>
</feature>
<name>X1ENY3_9ZZZZ</name>
<gene>
    <name evidence="1" type="ORF">S03H2_17853</name>
</gene>
<sequence>DVKLITTSTDNTPLKAKLVAKFLEIVGRTDIPIGIGPPENRKKVWLYPWIKDYDISRYPSTVHENGMEVLCSTIMDSPEPLTLIAIGPLGTVAGVSG</sequence>
<evidence type="ECO:0000313" key="1">
    <source>
        <dbReference type="EMBL" id="GAH34282.1"/>
    </source>
</evidence>
<organism evidence="1">
    <name type="scientific">marine sediment metagenome</name>
    <dbReference type="NCBI Taxonomy" id="412755"/>
    <lineage>
        <taxon>unclassified sequences</taxon>
        <taxon>metagenomes</taxon>
        <taxon>ecological metagenomes</taxon>
    </lineage>
</organism>
<dbReference type="InterPro" id="IPR036452">
    <property type="entry name" value="Ribo_hydro-like"/>
</dbReference>
<comment type="caution">
    <text evidence="1">The sequence shown here is derived from an EMBL/GenBank/DDBJ whole genome shotgun (WGS) entry which is preliminary data.</text>
</comment>
<dbReference type="GO" id="GO:0016799">
    <property type="term" value="F:hydrolase activity, hydrolyzing N-glycosyl compounds"/>
    <property type="evidence" value="ECO:0007669"/>
    <property type="project" value="InterPro"/>
</dbReference>
<dbReference type="SUPFAM" id="SSF53590">
    <property type="entry name" value="Nucleoside hydrolase"/>
    <property type="match status" value="1"/>
</dbReference>
<dbReference type="Gene3D" id="3.90.245.10">
    <property type="entry name" value="Ribonucleoside hydrolase-like"/>
    <property type="match status" value="1"/>
</dbReference>
<dbReference type="EMBL" id="BARU01009233">
    <property type="protein sequence ID" value="GAH34282.1"/>
    <property type="molecule type" value="Genomic_DNA"/>
</dbReference>
<accession>X1ENY3</accession>
<proteinExistence type="predicted"/>
<protein>
    <submittedName>
        <fullName evidence="1">Uncharacterized protein</fullName>
    </submittedName>
</protein>